<evidence type="ECO:0000256" key="14">
    <source>
        <dbReference type="PIRNR" id="PIRNR006135"/>
    </source>
</evidence>
<comment type="pathway">
    <text evidence="5 14">Cofactor biosynthesis; adenosylcobalamin biosynthesis; adenosylcobalamin from cob(II)yrinate a,c-diamide: step 6/7.</text>
</comment>
<evidence type="ECO:0000256" key="3">
    <source>
        <dbReference type="ARBA" id="ARBA00001522"/>
    </source>
</evidence>
<dbReference type="CDD" id="cd00544">
    <property type="entry name" value="CobU"/>
    <property type="match status" value="1"/>
</dbReference>
<keyword evidence="10 14" id="KW-0547">Nucleotide-binding</keyword>
<proteinExistence type="inferred from homology"/>
<evidence type="ECO:0000256" key="8">
    <source>
        <dbReference type="ARBA" id="ARBA00022573"/>
    </source>
</evidence>
<dbReference type="InterPro" id="IPR003203">
    <property type="entry name" value="CobU/CobP"/>
</dbReference>
<dbReference type="EC" id="2.7.1.156" evidence="14"/>
<dbReference type="EC" id="2.7.7.62" evidence="14"/>
<comment type="similarity">
    <text evidence="7 14">Belongs to the CobU/CobP family.</text>
</comment>
<dbReference type="SUPFAM" id="SSF52540">
    <property type="entry name" value="P-loop containing nucleoside triphosphate hydrolases"/>
    <property type="match status" value="1"/>
</dbReference>
<comment type="catalytic activity">
    <reaction evidence="3">
        <text>adenosylcob(III)inamide + GTP = adenosylcob(III)inamide phosphate + GDP + H(+)</text>
        <dbReference type="Rhea" id="RHEA:15765"/>
        <dbReference type="ChEBI" id="CHEBI:2480"/>
        <dbReference type="ChEBI" id="CHEBI:15378"/>
        <dbReference type="ChEBI" id="CHEBI:37565"/>
        <dbReference type="ChEBI" id="CHEBI:58189"/>
        <dbReference type="ChEBI" id="CHEBI:58502"/>
        <dbReference type="EC" id="2.7.1.156"/>
    </reaction>
</comment>
<evidence type="ECO:0000256" key="9">
    <source>
        <dbReference type="ARBA" id="ARBA00022679"/>
    </source>
</evidence>
<evidence type="ECO:0000256" key="5">
    <source>
        <dbReference type="ARBA" id="ARBA00004692"/>
    </source>
</evidence>
<dbReference type="Pfam" id="PF02283">
    <property type="entry name" value="CobU"/>
    <property type="match status" value="1"/>
</dbReference>
<accession>A0ABZ0K230</accession>
<keyword evidence="13 14" id="KW-0342">GTP-binding</keyword>
<comment type="catalytic activity">
    <reaction evidence="1 14">
        <text>adenosylcob(III)inamide + ATP = adenosylcob(III)inamide phosphate + ADP + H(+)</text>
        <dbReference type="Rhea" id="RHEA:15769"/>
        <dbReference type="ChEBI" id="CHEBI:2480"/>
        <dbReference type="ChEBI" id="CHEBI:15378"/>
        <dbReference type="ChEBI" id="CHEBI:30616"/>
        <dbReference type="ChEBI" id="CHEBI:58502"/>
        <dbReference type="ChEBI" id="CHEBI:456216"/>
        <dbReference type="EC" id="2.7.1.156"/>
    </reaction>
</comment>
<dbReference type="PANTHER" id="PTHR34848:SF1">
    <property type="entry name" value="BIFUNCTIONAL ADENOSYLCOBALAMIN BIOSYNTHESIS PROTEIN COBU"/>
    <property type="match status" value="1"/>
</dbReference>
<dbReference type="NCBIfam" id="NF004469">
    <property type="entry name" value="PRK05800.1"/>
    <property type="match status" value="1"/>
</dbReference>
<dbReference type="Proteomes" id="UP001529491">
    <property type="component" value="Chromosome"/>
</dbReference>
<evidence type="ECO:0000256" key="1">
    <source>
        <dbReference type="ARBA" id="ARBA00000312"/>
    </source>
</evidence>
<sequence>MIQFILGGARSGKSRFAEAQVKQYWLNSLQTSLSRNCIYIATAEGLDQEMAARIAQHQSQRKQGELVWRTVESPLALTAAIKTNSSASNIILVDCLTLWLSNHLLQSPDDWQATKADFLEAISASSATIVLVSNEVGNGIVPMGEINRRFVDEAGWLHQDVAALADNVTLVTAGLPMSLKGRHV</sequence>
<keyword evidence="9 14" id="KW-0808">Transferase</keyword>
<evidence type="ECO:0000256" key="2">
    <source>
        <dbReference type="ARBA" id="ARBA00000711"/>
    </source>
</evidence>
<protein>
    <recommendedName>
        <fullName evidence="14">Bifunctional adenosylcobalamin biosynthesis protein</fullName>
        <ecNumber evidence="14">2.7.1.156</ecNumber>
        <ecNumber evidence="14">2.7.7.62</ecNumber>
    </recommendedName>
</protein>
<evidence type="ECO:0000256" key="4">
    <source>
        <dbReference type="ARBA" id="ARBA00003889"/>
    </source>
</evidence>
<reference evidence="15 16" key="1">
    <citation type="submission" date="2023-10" db="EMBL/GenBank/DDBJ databases">
        <title>Complete genome sequence of Shewanella sp. DAU334.</title>
        <authorList>
            <person name="Lee Y.-S."/>
            <person name="Jeong H.-R."/>
            <person name="Hwang E.-J."/>
            <person name="Choi Y.-L."/>
            <person name="Kim G.-D."/>
        </authorList>
    </citation>
    <scope>NUCLEOTIDE SEQUENCE [LARGE SCALE GENOMIC DNA]</scope>
    <source>
        <strain evidence="15 16">DAU334</strain>
    </source>
</reference>
<dbReference type="GO" id="GO:0043752">
    <property type="term" value="F:adenosylcobinamide kinase activity"/>
    <property type="evidence" value="ECO:0007669"/>
    <property type="project" value="UniProtKB-EC"/>
</dbReference>
<name>A0ABZ0K230_9GAMM</name>
<keyword evidence="12 14" id="KW-0067">ATP-binding</keyword>
<gene>
    <name evidence="15" type="primary">cobU</name>
    <name evidence="15" type="ORF">RGE70_03175</name>
</gene>
<keyword evidence="8 14" id="KW-0169">Cobalamin biosynthesis</keyword>
<comment type="pathway">
    <text evidence="6 14">Cofactor biosynthesis; adenosylcobalamin biosynthesis; adenosylcobalamin from cob(II)yrinate a,c-diamide: step 5/7.</text>
</comment>
<organism evidence="15 16">
    <name type="scientific">Shewanella youngdeokensis</name>
    <dbReference type="NCBI Taxonomy" id="2999068"/>
    <lineage>
        <taxon>Bacteria</taxon>
        <taxon>Pseudomonadati</taxon>
        <taxon>Pseudomonadota</taxon>
        <taxon>Gammaproteobacteria</taxon>
        <taxon>Alteromonadales</taxon>
        <taxon>Shewanellaceae</taxon>
        <taxon>Shewanella</taxon>
    </lineage>
</organism>
<keyword evidence="16" id="KW-1185">Reference proteome</keyword>
<evidence type="ECO:0000256" key="12">
    <source>
        <dbReference type="ARBA" id="ARBA00022840"/>
    </source>
</evidence>
<evidence type="ECO:0000313" key="15">
    <source>
        <dbReference type="EMBL" id="WOT05846.1"/>
    </source>
</evidence>
<dbReference type="RefSeq" id="WP_310470108.1">
    <property type="nucleotide sequence ID" value="NZ_CP136522.1"/>
</dbReference>
<evidence type="ECO:0000256" key="13">
    <source>
        <dbReference type="ARBA" id="ARBA00023134"/>
    </source>
</evidence>
<dbReference type="GO" id="GO:0008820">
    <property type="term" value="F:cobinamide phosphate guanylyltransferase activity"/>
    <property type="evidence" value="ECO:0007669"/>
    <property type="project" value="UniProtKB-EC"/>
</dbReference>
<evidence type="ECO:0000256" key="7">
    <source>
        <dbReference type="ARBA" id="ARBA00007490"/>
    </source>
</evidence>
<evidence type="ECO:0000256" key="6">
    <source>
        <dbReference type="ARBA" id="ARBA00005159"/>
    </source>
</evidence>
<dbReference type="PANTHER" id="PTHR34848">
    <property type="match status" value="1"/>
</dbReference>
<keyword evidence="15" id="KW-0548">Nucleotidyltransferase</keyword>
<keyword evidence="11 14" id="KW-0418">Kinase</keyword>
<dbReference type="EMBL" id="CP136522">
    <property type="protein sequence ID" value="WOT05846.1"/>
    <property type="molecule type" value="Genomic_DNA"/>
</dbReference>
<comment type="catalytic activity">
    <reaction evidence="2 14">
        <text>adenosylcob(III)inamide phosphate + GTP + H(+) = adenosylcob(III)inamide-GDP + diphosphate</text>
        <dbReference type="Rhea" id="RHEA:22712"/>
        <dbReference type="ChEBI" id="CHEBI:15378"/>
        <dbReference type="ChEBI" id="CHEBI:33019"/>
        <dbReference type="ChEBI" id="CHEBI:37565"/>
        <dbReference type="ChEBI" id="CHEBI:58502"/>
        <dbReference type="ChEBI" id="CHEBI:60487"/>
        <dbReference type="EC" id="2.7.7.62"/>
    </reaction>
</comment>
<comment type="function">
    <text evidence="4 14">Catalyzes ATP-dependent phosphorylation of adenosylcobinamide and addition of GMP to adenosylcobinamide phosphate.</text>
</comment>
<dbReference type="InterPro" id="IPR027417">
    <property type="entry name" value="P-loop_NTPase"/>
</dbReference>
<dbReference type="Gene3D" id="3.40.50.300">
    <property type="entry name" value="P-loop containing nucleotide triphosphate hydrolases"/>
    <property type="match status" value="1"/>
</dbReference>
<evidence type="ECO:0000256" key="11">
    <source>
        <dbReference type="ARBA" id="ARBA00022777"/>
    </source>
</evidence>
<evidence type="ECO:0000256" key="10">
    <source>
        <dbReference type="ARBA" id="ARBA00022741"/>
    </source>
</evidence>
<evidence type="ECO:0000313" key="16">
    <source>
        <dbReference type="Proteomes" id="UP001529491"/>
    </source>
</evidence>
<dbReference type="PIRSF" id="PIRSF006135">
    <property type="entry name" value="CobU"/>
    <property type="match status" value="1"/>
</dbReference>